<organism evidence="1 2">
    <name type="scientific">Acaulospora morrowiae</name>
    <dbReference type="NCBI Taxonomy" id="94023"/>
    <lineage>
        <taxon>Eukaryota</taxon>
        <taxon>Fungi</taxon>
        <taxon>Fungi incertae sedis</taxon>
        <taxon>Mucoromycota</taxon>
        <taxon>Glomeromycotina</taxon>
        <taxon>Glomeromycetes</taxon>
        <taxon>Diversisporales</taxon>
        <taxon>Acaulosporaceae</taxon>
        <taxon>Acaulospora</taxon>
    </lineage>
</organism>
<dbReference type="EMBL" id="CAJVPV010029779">
    <property type="protein sequence ID" value="CAG8739349.1"/>
    <property type="molecule type" value="Genomic_DNA"/>
</dbReference>
<name>A0A9N9IKC4_9GLOM</name>
<keyword evidence="2" id="KW-1185">Reference proteome</keyword>
<accession>A0A9N9IKC4</accession>
<gene>
    <name evidence="1" type="ORF">AMORRO_LOCUS14601</name>
</gene>
<dbReference type="OrthoDB" id="2385582at2759"/>
<feature type="non-terminal residue" evidence="1">
    <location>
        <position position="148"/>
    </location>
</feature>
<reference evidence="1" key="1">
    <citation type="submission" date="2021-06" db="EMBL/GenBank/DDBJ databases">
        <authorList>
            <person name="Kallberg Y."/>
            <person name="Tangrot J."/>
            <person name="Rosling A."/>
        </authorList>
    </citation>
    <scope>NUCLEOTIDE SEQUENCE</scope>
    <source>
        <strain evidence="1">CL551</strain>
    </source>
</reference>
<feature type="non-terminal residue" evidence="1">
    <location>
        <position position="1"/>
    </location>
</feature>
<evidence type="ECO:0000313" key="2">
    <source>
        <dbReference type="Proteomes" id="UP000789342"/>
    </source>
</evidence>
<dbReference type="AlphaFoldDB" id="A0A9N9IKC4"/>
<comment type="caution">
    <text evidence="1">The sequence shown here is derived from an EMBL/GenBank/DDBJ whole genome shotgun (WGS) entry which is preliminary data.</text>
</comment>
<sequence>LLNYFEGTDSSLWSYIDFLKLNRTLIINSPPFKDQWNTLDGTWNRRFIQAGKELLDLTLGEAFESKVNLERAKSNLCSFWQEVIIERLRHQVQATYDKETLLTFDESGKFFGKQLRLPYNEEATSSDDKRAFDSTLDSDLISPVRAKK</sequence>
<dbReference type="Proteomes" id="UP000789342">
    <property type="component" value="Unassembled WGS sequence"/>
</dbReference>
<protein>
    <submittedName>
        <fullName evidence="1">7846_t:CDS:1</fullName>
    </submittedName>
</protein>
<proteinExistence type="predicted"/>
<evidence type="ECO:0000313" key="1">
    <source>
        <dbReference type="EMBL" id="CAG8739349.1"/>
    </source>
</evidence>